<dbReference type="GeneID" id="25308672"/>
<dbReference type="EMBL" id="KN846974">
    <property type="protein sequence ID" value="KIW76738.1"/>
    <property type="molecule type" value="Genomic_DNA"/>
</dbReference>
<dbReference type="VEuPathDB" id="FungiDB:Z517_09182"/>
<dbReference type="AlphaFoldDB" id="A0A0D2G7U4"/>
<protein>
    <submittedName>
        <fullName evidence="2">Unplaced genomic scaffold supercont1.6, whole genome shotgun sequence</fullName>
    </submittedName>
</protein>
<dbReference type="Pfam" id="PF21858">
    <property type="entry name" value="DUF6914"/>
    <property type="match status" value="1"/>
</dbReference>
<dbReference type="Proteomes" id="UP000053029">
    <property type="component" value="Unassembled WGS sequence"/>
</dbReference>
<dbReference type="RefSeq" id="XP_013280546.1">
    <property type="nucleotide sequence ID" value="XM_013425092.1"/>
</dbReference>
<sequence>MSGDGSCATLPWWYNDVGTNMLNPSLDMQHVLCGKRKKKIPGNKPILFIALYPSGIVNNEEQKYHWAFLIGPKKEKSAHVPGVRCHVKNVPRPTPHGRAVEWTYEESKLHNVRTSNSLLIRVVIGKVVDMERLLDTIRNVPLVQNDRMWRCCTWCADVLAALERDGQALGTAVLDWKRIQKVARHYAGAKTAQGRFAAGNSMDKPKPTWDMLKDKETVA</sequence>
<name>A0A0D2G7U4_9EURO</name>
<accession>A0A0D2G7U4</accession>
<reference evidence="2 3" key="1">
    <citation type="submission" date="2015-01" db="EMBL/GenBank/DDBJ databases">
        <title>The Genome Sequence of Fonsecaea pedrosoi CBS 271.37.</title>
        <authorList>
            <consortium name="The Broad Institute Genomics Platform"/>
            <person name="Cuomo C."/>
            <person name="de Hoog S."/>
            <person name="Gorbushina A."/>
            <person name="Stielow B."/>
            <person name="Teixiera M."/>
            <person name="Abouelleil A."/>
            <person name="Chapman S.B."/>
            <person name="Priest M."/>
            <person name="Young S.K."/>
            <person name="Wortman J."/>
            <person name="Nusbaum C."/>
            <person name="Birren B."/>
        </authorList>
    </citation>
    <scope>NUCLEOTIDE SEQUENCE [LARGE SCALE GENOMIC DNA]</scope>
    <source>
        <strain evidence="2 3">CBS 271.37</strain>
    </source>
</reference>
<gene>
    <name evidence="2" type="ORF">Z517_09182</name>
</gene>
<feature type="compositionally biased region" description="Basic and acidic residues" evidence="1">
    <location>
        <begin position="203"/>
        <end position="219"/>
    </location>
</feature>
<evidence type="ECO:0000256" key="1">
    <source>
        <dbReference type="SAM" id="MobiDB-lite"/>
    </source>
</evidence>
<feature type="region of interest" description="Disordered" evidence="1">
    <location>
        <begin position="197"/>
        <end position="219"/>
    </location>
</feature>
<dbReference type="HOGENOM" id="CLU_095770_2_0_1"/>
<dbReference type="InterPro" id="IPR054208">
    <property type="entry name" value="DUF6914"/>
</dbReference>
<proteinExistence type="predicted"/>
<keyword evidence="3" id="KW-1185">Reference proteome</keyword>
<evidence type="ECO:0000313" key="2">
    <source>
        <dbReference type="EMBL" id="KIW76738.1"/>
    </source>
</evidence>
<organism evidence="2 3">
    <name type="scientific">Fonsecaea pedrosoi CBS 271.37</name>
    <dbReference type="NCBI Taxonomy" id="1442368"/>
    <lineage>
        <taxon>Eukaryota</taxon>
        <taxon>Fungi</taxon>
        <taxon>Dikarya</taxon>
        <taxon>Ascomycota</taxon>
        <taxon>Pezizomycotina</taxon>
        <taxon>Eurotiomycetes</taxon>
        <taxon>Chaetothyriomycetidae</taxon>
        <taxon>Chaetothyriales</taxon>
        <taxon>Herpotrichiellaceae</taxon>
        <taxon>Fonsecaea</taxon>
    </lineage>
</organism>
<evidence type="ECO:0000313" key="3">
    <source>
        <dbReference type="Proteomes" id="UP000053029"/>
    </source>
</evidence>